<evidence type="ECO:0000313" key="3">
    <source>
        <dbReference type="EMBL" id="MBF9234981.1"/>
    </source>
</evidence>
<evidence type="ECO:0000259" key="2">
    <source>
        <dbReference type="Pfam" id="PF12883"/>
    </source>
</evidence>
<feature type="chain" id="PRO_5037334786" evidence="1">
    <location>
        <begin position="35"/>
        <end position="177"/>
    </location>
</feature>
<organism evidence="3 4">
    <name type="scientific">Microvirga alba</name>
    <dbReference type="NCBI Taxonomy" id="2791025"/>
    <lineage>
        <taxon>Bacteria</taxon>
        <taxon>Pseudomonadati</taxon>
        <taxon>Pseudomonadota</taxon>
        <taxon>Alphaproteobacteria</taxon>
        <taxon>Hyphomicrobiales</taxon>
        <taxon>Methylobacteriaceae</taxon>
        <taxon>Microvirga</taxon>
    </lineage>
</organism>
<evidence type="ECO:0000313" key="4">
    <source>
        <dbReference type="Proteomes" id="UP000599312"/>
    </source>
</evidence>
<name>A0A931FTT6_9HYPH</name>
<keyword evidence="4" id="KW-1185">Reference proteome</keyword>
<gene>
    <name evidence="3" type="ORF">I2H38_16520</name>
</gene>
<dbReference type="EMBL" id="JADQDO010000009">
    <property type="protein sequence ID" value="MBF9234981.1"/>
    <property type="molecule type" value="Genomic_DNA"/>
</dbReference>
<keyword evidence="1" id="KW-0732">Signal</keyword>
<comment type="caution">
    <text evidence="3">The sequence shown here is derived from an EMBL/GenBank/DDBJ whole genome shotgun (WGS) entry which is preliminary data.</text>
</comment>
<protein>
    <submittedName>
        <fullName evidence="3">DUF3828 domain-containing protein</fullName>
    </submittedName>
</protein>
<reference evidence="3" key="1">
    <citation type="submission" date="2020-11" db="EMBL/GenBank/DDBJ databases">
        <authorList>
            <person name="Kim M.K."/>
        </authorList>
    </citation>
    <scope>NUCLEOTIDE SEQUENCE</scope>
    <source>
        <strain evidence="3">BT350</strain>
    </source>
</reference>
<dbReference type="RefSeq" id="WP_196272971.1">
    <property type="nucleotide sequence ID" value="NZ_JADQDO010000009.1"/>
</dbReference>
<evidence type="ECO:0000256" key="1">
    <source>
        <dbReference type="SAM" id="SignalP"/>
    </source>
</evidence>
<feature type="signal peptide" evidence="1">
    <location>
        <begin position="1"/>
        <end position="34"/>
    </location>
</feature>
<dbReference type="Pfam" id="PF12883">
    <property type="entry name" value="DUF3828"/>
    <property type="match status" value="1"/>
</dbReference>
<accession>A0A931FTT6</accession>
<dbReference type="Gene3D" id="3.10.450.50">
    <property type="match status" value="1"/>
</dbReference>
<dbReference type="Proteomes" id="UP000599312">
    <property type="component" value="Unassembled WGS sequence"/>
</dbReference>
<dbReference type="AlphaFoldDB" id="A0A931FTT6"/>
<feature type="domain" description="DUF3828" evidence="2">
    <location>
        <begin position="40"/>
        <end position="151"/>
    </location>
</feature>
<sequence length="177" mass="19322">MIRAVCKIVSRKNYHLLATAIVFLFGALWSPSYAADTGAKQFLESIYKAYVGTDADAIDWRGSKTQQYFDASLTKLILQDLRESGGEVGRIDFDPFVYAQDFDIKDLDITVVPKGAQRAAGIVSFTNVSSPTKVTYDLAKTSKGWRIANVSWEGAEAGAGNIRTLLSRPLTSSAQAD</sequence>
<proteinExistence type="predicted"/>
<dbReference type="InterPro" id="IPR024289">
    <property type="entry name" value="DUF3828"/>
</dbReference>